<evidence type="ECO:0000313" key="3">
    <source>
        <dbReference type="Proteomes" id="UP001369815"/>
    </source>
</evidence>
<gene>
    <name evidence="2" type="ORF">Daesc_001910</name>
</gene>
<feature type="compositionally biased region" description="Polar residues" evidence="1">
    <location>
        <begin position="33"/>
        <end position="42"/>
    </location>
</feature>
<dbReference type="SUPFAM" id="SSF53300">
    <property type="entry name" value="vWA-like"/>
    <property type="match status" value="1"/>
</dbReference>
<dbReference type="Proteomes" id="UP001369815">
    <property type="component" value="Unassembled WGS sequence"/>
</dbReference>
<accession>A0AAX6MWR1</accession>
<sequence>MDYTNEHRESLLPYPLESTIPAGPDPKPEIPVNSVNPQTRNSKLTRKHIRTREDPYAFLKHFDTVFLIDDSKSMENHWSEVGTLLEKIAPICTERDPNGIDIYFVNHRPRGYYMYAALGFDQERSGYLHIGQAAGVPGMRDNVAGIFGSIKELKSRCRLDRRLGYILDQYMRDYEQSRKDKSMGLVNTLRPLNLIVITAGITDDNPYDTLIRTARKLDILGAPPYQVGVQFFRVGDDEGARKALEVADNDLSDALDIRDMVDTTTWSGGLGNLSPDAVLKVVLGAVERSIDKQNE</sequence>
<dbReference type="PANTHER" id="PTHR34706:SF1">
    <property type="entry name" value="VWFA DOMAIN-CONTAINING PROTEIN"/>
    <property type="match status" value="1"/>
</dbReference>
<feature type="region of interest" description="Disordered" evidence="1">
    <location>
        <begin position="1"/>
        <end position="44"/>
    </location>
</feature>
<dbReference type="EMBL" id="JBANMG010000002">
    <property type="protein sequence ID" value="KAK6956631.1"/>
    <property type="molecule type" value="Genomic_DNA"/>
</dbReference>
<keyword evidence="3" id="KW-1185">Reference proteome</keyword>
<protein>
    <recommendedName>
        <fullName evidence="4">VWFA domain-containing protein</fullName>
    </recommendedName>
</protein>
<comment type="caution">
    <text evidence="2">The sequence shown here is derived from an EMBL/GenBank/DDBJ whole genome shotgun (WGS) entry which is preliminary data.</text>
</comment>
<feature type="compositionally biased region" description="Basic and acidic residues" evidence="1">
    <location>
        <begin position="1"/>
        <end position="10"/>
    </location>
</feature>
<organism evidence="2 3">
    <name type="scientific">Daldinia eschscholtzii</name>
    <dbReference type="NCBI Taxonomy" id="292717"/>
    <lineage>
        <taxon>Eukaryota</taxon>
        <taxon>Fungi</taxon>
        <taxon>Dikarya</taxon>
        <taxon>Ascomycota</taxon>
        <taxon>Pezizomycotina</taxon>
        <taxon>Sordariomycetes</taxon>
        <taxon>Xylariomycetidae</taxon>
        <taxon>Xylariales</taxon>
        <taxon>Hypoxylaceae</taxon>
        <taxon>Daldinia</taxon>
    </lineage>
</organism>
<dbReference type="AlphaFoldDB" id="A0AAX6MWR1"/>
<evidence type="ECO:0000313" key="2">
    <source>
        <dbReference type="EMBL" id="KAK6956631.1"/>
    </source>
</evidence>
<evidence type="ECO:0000256" key="1">
    <source>
        <dbReference type="SAM" id="MobiDB-lite"/>
    </source>
</evidence>
<evidence type="ECO:0008006" key="4">
    <source>
        <dbReference type="Google" id="ProtNLM"/>
    </source>
</evidence>
<dbReference type="PANTHER" id="PTHR34706">
    <property type="entry name" value="SLR1338 PROTEIN"/>
    <property type="match status" value="1"/>
</dbReference>
<dbReference type="InterPro" id="IPR036465">
    <property type="entry name" value="vWFA_dom_sf"/>
</dbReference>
<reference evidence="2 3" key="1">
    <citation type="journal article" date="2024" name="Front Chem Biol">
        <title>Unveiling the potential of Daldinia eschscholtzii MFLUCC 19-0629 through bioactivity and bioinformatics studies for enhanced sustainable agriculture production.</title>
        <authorList>
            <person name="Brooks S."/>
            <person name="Weaver J.A."/>
            <person name="Klomchit A."/>
            <person name="Alharthi S.A."/>
            <person name="Onlamun T."/>
            <person name="Nurani R."/>
            <person name="Vong T.K."/>
            <person name="Alberti F."/>
            <person name="Greco C."/>
        </authorList>
    </citation>
    <scope>NUCLEOTIDE SEQUENCE [LARGE SCALE GENOMIC DNA]</scope>
    <source>
        <strain evidence="2">MFLUCC 19-0629</strain>
    </source>
</reference>
<proteinExistence type="predicted"/>
<name>A0AAX6MWR1_9PEZI</name>